<accession>A0A2T0JUV7</accession>
<organism evidence="7 8">
    <name type="scientific">Actinoplanes italicus</name>
    <dbReference type="NCBI Taxonomy" id="113567"/>
    <lineage>
        <taxon>Bacteria</taxon>
        <taxon>Bacillati</taxon>
        <taxon>Actinomycetota</taxon>
        <taxon>Actinomycetes</taxon>
        <taxon>Micromonosporales</taxon>
        <taxon>Micromonosporaceae</taxon>
        <taxon>Actinoplanes</taxon>
    </lineage>
</organism>
<protein>
    <submittedName>
        <fullName evidence="7">DNA-binding SARP family transcriptional activator</fullName>
    </submittedName>
</protein>
<evidence type="ECO:0000256" key="4">
    <source>
        <dbReference type="ARBA" id="ARBA00023163"/>
    </source>
</evidence>
<dbReference type="SMART" id="SM00862">
    <property type="entry name" value="Trans_reg_C"/>
    <property type="match status" value="1"/>
</dbReference>
<dbReference type="Pfam" id="PF03704">
    <property type="entry name" value="BTAD"/>
    <property type="match status" value="1"/>
</dbReference>
<dbReference type="InterPro" id="IPR011990">
    <property type="entry name" value="TPR-like_helical_dom_sf"/>
</dbReference>
<comment type="caution">
    <text evidence="7">The sequence shown here is derived from an EMBL/GenBank/DDBJ whole genome shotgun (WGS) entry which is preliminary data.</text>
</comment>
<sequence length="283" mass="30962">MHPTGTSTHKESVDIGVLGPIRVEIRGTSLVPSAGKQRQLLALLALRCKQIVPVPALMEELWGDAIPRTGPTTLQTYIMQLRRLIATSLPAGGPNAKDVLATAFNGYQLDLEPGGFDLHEFERLAEAGERDLDRGHPAEASAHLNAALALWRGPALIDVPVGRVLSLEIIGMDEARMRAEEQRIVSDLALGRHAQLIPDLRRLVAQHPMHENLSALLMIAFQRIGAEWRALEVFRTLRATLRSELGVEPSNHLQRLHQALLAKAPELSAVAGLHLARSRSPAF</sequence>
<keyword evidence="2" id="KW-0805">Transcription regulation</keyword>
<dbReference type="SMART" id="SM01043">
    <property type="entry name" value="BTAD"/>
    <property type="match status" value="1"/>
</dbReference>
<dbReference type="InterPro" id="IPR001867">
    <property type="entry name" value="OmpR/PhoB-type_DNA-bd"/>
</dbReference>
<proteinExistence type="inferred from homology"/>
<evidence type="ECO:0000313" key="7">
    <source>
        <dbReference type="EMBL" id="PRX11445.1"/>
    </source>
</evidence>
<dbReference type="PANTHER" id="PTHR35807:SF1">
    <property type="entry name" value="TRANSCRIPTIONAL REGULATOR REDD"/>
    <property type="match status" value="1"/>
</dbReference>
<comment type="similarity">
    <text evidence="1">Belongs to the AfsR/DnrI/RedD regulatory family.</text>
</comment>
<dbReference type="RefSeq" id="WP_106330169.1">
    <property type="nucleotide sequence ID" value="NZ_BOMO01000127.1"/>
</dbReference>
<dbReference type="InterPro" id="IPR036388">
    <property type="entry name" value="WH-like_DNA-bd_sf"/>
</dbReference>
<dbReference type="PROSITE" id="PS51755">
    <property type="entry name" value="OMPR_PHOB"/>
    <property type="match status" value="1"/>
</dbReference>
<evidence type="ECO:0000256" key="3">
    <source>
        <dbReference type="ARBA" id="ARBA00023125"/>
    </source>
</evidence>
<keyword evidence="8" id="KW-1185">Reference proteome</keyword>
<dbReference type="OrthoDB" id="3208838at2"/>
<evidence type="ECO:0000256" key="5">
    <source>
        <dbReference type="PROSITE-ProRule" id="PRU01091"/>
    </source>
</evidence>
<feature type="DNA-binding region" description="OmpR/PhoB-type" evidence="5">
    <location>
        <begin position="4"/>
        <end position="111"/>
    </location>
</feature>
<dbReference type="Pfam" id="PF00486">
    <property type="entry name" value="Trans_reg_C"/>
    <property type="match status" value="1"/>
</dbReference>
<dbReference type="GO" id="GO:0003677">
    <property type="term" value="F:DNA binding"/>
    <property type="evidence" value="ECO:0007669"/>
    <property type="project" value="UniProtKB-UniRule"/>
</dbReference>
<dbReference type="GO" id="GO:0000160">
    <property type="term" value="P:phosphorelay signal transduction system"/>
    <property type="evidence" value="ECO:0007669"/>
    <property type="project" value="InterPro"/>
</dbReference>
<evidence type="ECO:0000313" key="8">
    <source>
        <dbReference type="Proteomes" id="UP000239415"/>
    </source>
</evidence>
<keyword evidence="3 5" id="KW-0238">DNA-binding</keyword>
<dbReference type="SUPFAM" id="SSF46894">
    <property type="entry name" value="C-terminal effector domain of the bipartite response regulators"/>
    <property type="match status" value="1"/>
</dbReference>
<evidence type="ECO:0000259" key="6">
    <source>
        <dbReference type="PROSITE" id="PS51755"/>
    </source>
</evidence>
<dbReference type="Gene3D" id="1.10.10.10">
    <property type="entry name" value="Winged helix-like DNA-binding domain superfamily/Winged helix DNA-binding domain"/>
    <property type="match status" value="1"/>
</dbReference>
<evidence type="ECO:0000256" key="2">
    <source>
        <dbReference type="ARBA" id="ARBA00023015"/>
    </source>
</evidence>
<dbReference type="AlphaFoldDB" id="A0A2T0JUV7"/>
<name>A0A2T0JUV7_9ACTN</name>
<evidence type="ECO:0000256" key="1">
    <source>
        <dbReference type="ARBA" id="ARBA00005820"/>
    </source>
</evidence>
<dbReference type="Proteomes" id="UP000239415">
    <property type="component" value="Unassembled WGS sequence"/>
</dbReference>
<dbReference type="EMBL" id="PVMZ01000031">
    <property type="protein sequence ID" value="PRX11445.1"/>
    <property type="molecule type" value="Genomic_DNA"/>
</dbReference>
<gene>
    <name evidence="7" type="ORF">CLV67_13121</name>
</gene>
<dbReference type="InterPro" id="IPR016032">
    <property type="entry name" value="Sig_transdc_resp-reg_C-effctor"/>
</dbReference>
<dbReference type="PANTHER" id="PTHR35807">
    <property type="entry name" value="TRANSCRIPTIONAL REGULATOR REDD-RELATED"/>
    <property type="match status" value="1"/>
</dbReference>
<dbReference type="GO" id="GO:0006355">
    <property type="term" value="P:regulation of DNA-templated transcription"/>
    <property type="evidence" value="ECO:0007669"/>
    <property type="project" value="InterPro"/>
</dbReference>
<dbReference type="InterPro" id="IPR051677">
    <property type="entry name" value="AfsR-DnrI-RedD_regulator"/>
</dbReference>
<reference evidence="7 8" key="1">
    <citation type="submission" date="2018-03" db="EMBL/GenBank/DDBJ databases">
        <title>Genomic Encyclopedia of Archaeal and Bacterial Type Strains, Phase II (KMG-II): from individual species to whole genera.</title>
        <authorList>
            <person name="Goeker M."/>
        </authorList>
    </citation>
    <scope>NUCLEOTIDE SEQUENCE [LARGE SCALE GENOMIC DNA]</scope>
    <source>
        <strain evidence="7 8">DSM 43146</strain>
    </source>
</reference>
<keyword evidence="4" id="KW-0804">Transcription</keyword>
<dbReference type="Gene3D" id="1.25.40.10">
    <property type="entry name" value="Tetratricopeptide repeat domain"/>
    <property type="match status" value="1"/>
</dbReference>
<dbReference type="InterPro" id="IPR005158">
    <property type="entry name" value="BTAD"/>
</dbReference>
<feature type="domain" description="OmpR/PhoB-type" evidence="6">
    <location>
        <begin position="4"/>
        <end position="111"/>
    </location>
</feature>
<dbReference type="SUPFAM" id="SSF48452">
    <property type="entry name" value="TPR-like"/>
    <property type="match status" value="1"/>
</dbReference>
<dbReference type="CDD" id="cd15831">
    <property type="entry name" value="BTAD"/>
    <property type="match status" value="1"/>
</dbReference>